<dbReference type="EMBL" id="JBHLUK010000022">
    <property type="protein sequence ID" value="MFC0423215.1"/>
    <property type="molecule type" value="Genomic_DNA"/>
</dbReference>
<reference evidence="2 3" key="1">
    <citation type="submission" date="2024-09" db="EMBL/GenBank/DDBJ databases">
        <authorList>
            <person name="Sun Q."/>
            <person name="Mori K."/>
        </authorList>
    </citation>
    <scope>NUCLEOTIDE SEQUENCE [LARGE SCALE GENOMIC DNA]</scope>
    <source>
        <strain evidence="2 3">TBRC 4575</strain>
    </source>
</reference>
<dbReference type="InterPro" id="IPR045572">
    <property type="entry name" value="RE_endonuc_C"/>
</dbReference>
<proteinExistence type="predicted"/>
<organism evidence="2 3">
    <name type="scientific">Lactiplantibacillus plajomi</name>
    <dbReference type="NCBI Taxonomy" id="1457217"/>
    <lineage>
        <taxon>Bacteria</taxon>
        <taxon>Bacillati</taxon>
        <taxon>Bacillota</taxon>
        <taxon>Bacilli</taxon>
        <taxon>Lactobacillales</taxon>
        <taxon>Lactobacillaceae</taxon>
        <taxon>Lactiplantibacillus</taxon>
    </lineage>
</organism>
<evidence type="ECO:0000313" key="3">
    <source>
        <dbReference type="Proteomes" id="UP001589855"/>
    </source>
</evidence>
<dbReference type="RefSeq" id="WP_137646032.1">
    <property type="nucleotide sequence ID" value="NZ_BAABRM010000035.1"/>
</dbReference>
<accession>A0ABV6K1A1</accession>
<name>A0ABV6K1A1_9LACO</name>
<sequence>MSILLTGDQLQDEYLQSGLLENKIDDDFFTNLIVNKLDGGSSVNEDIDTEHSADVLTDSSERVKSNSNIKKITEVESRSFVNILKQEKVIKSDGKLTISGLKKIRTDESKRVLVKKVEKEGIDKQSAEAMIDQVTVRFDIPKPIDRSKRTNVNLTNRDNPYLKDLWNKICHKVNYRVKFSEDDLIEDIVNGNNPLSEIRIKKMTAVQTRARINLLDHRVENHIVEQNTERLTWSKLPIIDVAKQIADGSGLTRQAVVRMILQTQKKNTGFIDKIKMNPTLFAQRALNNIKAHQRNLLNKSLVYVQNGETWSQDKLQPFNAANNTLWKVPERGFKKTLFEQIATQSEEENNFAESLINENKIKYFLKLPNWFKIPTPFGNYNPDWAILAETNDVECLYFVVDTKTTLEMSDLREEEQARINAGRQSYKAKGFEDVSFEAPIKVIGDIEM</sequence>
<comment type="caution">
    <text evidence="2">The sequence shown here is derived from an EMBL/GenBank/DDBJ whole genome shotgun (WGS) entry which is preliminary data.</text>
</comment>
<dbReference type="Pfam" id="PF19778">
    <property type="entry name" value="RE_endonuc"/>
    <property type="match status" value="1"/>
</dbReference>
<keyword evidence="3" id="KW-1185">Reference proteome</keyword>
<feature type="domain" description="Type III restriction enzyme C-terminal endonuclease" evidence="1">
    <location>
        <begin position="334"/>
        <end position="438"/>
    </location>
</feature>
<dbReference type="Proteomes" id="UP001589855">
    <property type="component" value="Unassembled WGS sequence"/>
</dbReference>
<gene>
    <name evidence="2" type="ORF">ACFFGS_03635</name>
</gene>
<evidence type="ECO:0000313" key="2">
    <source>
        <dbReference type="EMBL" id="MFC0423215.1"/>
    </source>
</evidence>
<protein>
    <recommendedName>
        <fullName evidence="1">Type III restriction enzyme C-terminal endonuclease domain-containing protein</fullName>
    </recommendedName>
</protein>
<evidence type="ECO:0000259" key="1">
    <source>
        <dbReference type="Pfam" id="PF19778"/>
    </source>
</evidence>